<dbReference type="InterPro" id="IPR024968">
    <property type="entry name" value="SlpA_C_lactobacillus"/>
</dbReference>
<feature type="compositionally biased region" description="Low complexity" evidence="1">
    <location>
        <begin position="1"/>
        <end position="15"/>
    </location>
</feature>
<name>A0A0R1VBD4_9LACO</name>
<accession>A0A0R1VBD4</accession>
<protein>
    <recommendedName>
        <fullName evidence="6">Surface layer protein A domain-containing protein</fullName>
    </recommendedName>
</protein>
<proteinExistence type="predicted"/>
<evidence type="ECO:0000313" key="5">
    <source>
        <dbReference type="Proteomes" id="UP000051307"/>
    </source>
</evidence>
<comment type="caution">
    <text evidence="4">The sequence shown here is derived from an EMBL/GenBank/DDBJ whole genome shotgun (WGS) entry which is preliminary data.</text>
</comment>
<feature type="region of interest" description="Disordered" evidence="1">
    <location>
        <begin position="1"/>
        <end position="84"/>
    </location>
</feature>
<evidence type="ECO:0000259" key="2">
    <source>
        <dbReference type="Pfam" id="PF03217"/>
    </source>
</evidence>
<organism evidence="4 5">
    <name type="scientific">Lactobacillus kitasatonis DSM 16761 = JCM 1039</name>
    <dbReference type="NCBI Taxonomy" id="1423767"/>
    <lineage>
        <taxon>Bacteria</taxon>
        <taxon>Bacillati</taxon>
        <taxon>Bacillota</taxon>
        <taxon>Bacilli</taxon>
        <taxon>Lactobacillales</taxon>
        <taxon>Lactobacillaceae</taxon>
        <taxon>Lactobacillus</taxon>
    </lineage>
</organism>
<evidence type="ECO:0008006" key="6">
    <source>
        <dbReference type="Google" id="ProtNLM"/>
    </source>
</evidence>
<sequence>MKDQAQTAATNAKTAISKASTVTDVESAKNTGVENIKNIKVPTTSATKDDANKDNLPSGSQATDNNDSTNGSNSTTSTQPTVNPSVEDTITKFLMHAAYLYDNQGVRIKKPFIKAYITVVVDKTPVVINGIKYYKVAGKDEYIKSGNFDGTLRVLRHNAFVYNHKGKVVRIKGIKLLLKKWRLVRTYGAPFNINGHQMYRIAKNRYIKVKNFE</sequence>
<reference evidence="4 5" key="1">
    <citation type="journal article" date="2015" name="Genome Announc.">
        <title>Expanding the biotechnology potential of lactobacilli through comparative genomics of 213 strains and associated genera.</title>
        <authorList>
            <person name="Sun Z."/>
            <person name="Harris H.M."/>
            <person name="McCann A."/>
            <person name="Guo C."/>
            <person name="Argimon S."/>
            <person name="Zhang W."/>
            <person name="Yang X."/>
            <person name="Jeffery I.B."/>
            <person name="Cooney J.C."/>
            <person name="Kagawa T.F."/>
            <person name="Liu W."/>
            <person name="Song Y."/>
            <person name="Salvetti E."/>
            <person name="Wrobel A."/>
            <person name="Rasinkangas P."/>
            <person name="Parkhill J."/>
            <person name="Rea M.C."/>
            <person name="O'Sullivan O."/>
            <person name="Ritari J."/>
            <person name="Douillard F.P."/>
            <person name="Paul Ross R."/>
            <person name="Yang R."/>
            <person name="Briner A.E."/>
            <person name="Felis G.E."/>
            <person name="de Vos W.M."/>
            <person name="Barrangou R."/>
            <person name="Klaenhammer T.R."/>
            <person name="Caufield P.W."/>
            <person name="Cui Y."/>
            <person name="Zhang H."/>
            <person name="O'Toole P.W."/>
        </authorList>
    </citation>
    <scope>NUCLEOTIDE SEQUENCE [LARGE SCALE GENOMIC DNA]</scope>
    <source>
        <strain evidence="4 5">DSM 16761</strain>
    </source>
</reference>
<feature type="compositionally biased region" description="Polar residues" evidence="1">
    <location>
        <begin position="17"/>
        <end position="33"/>
    </location>
</feature>
<gene>
    <name evidence="4" type="ORF">FC59_GL001563</name>
</gene>
<dbReference type="Pfam" id="PF07564">
    <property type="entry name" value="DUF1542"/>
    <property type="match status" value="1"/>
</dbReference>
<dbReference type="PATRIC" id="fig|1423767.3.peg.1622"/>
<feature type="domain" description="S-layer protein C-terminal" evidence="2">
    <location>
        <begin position="147"/>
        <end position="209"/>
    </location>
</feature>
<dbReference type="InterPro" id="IPR011439">
    <property type="entry name" value="DUF1542"/>
</dbReference>
<feature type="domain" description="S-layer protein C-terminal" evidence="2">
    <location>
        <begin position="88"/>
        <end position="144"/>
    </location>
</feature>
<evidence type="ECO:0000259" key="3">
    <source>
        <dbReference type="Pfam" id="PF07564"/>
    </source>
</evidence>
<dbReference type="Proteomes" id="UP000051307">
    <property type="component" value="Unassembled WGS sequence"/>
</dbReference>
<dbReference type="AlphaFoldDB" id="A0A0R1VBD4"/>
<feature type="compositionally biased region" description="Low complexity" evidence="1">
    <location>
        <begin position="63"/>
        <end position="78"/>
    </location>
</feature>
<evidence type="ECO:0000256" key="1">
    <source>
        <dbReference type="SAM" id="MobiDB-lite"/>
    </source>
</evidence>
<dbReference type="Pfam" id="PF03217">
    <property type="entry name" value="SlpA"/>
    <property type="match status" value="2"/>
</dbReference>
<dbReference type="EMBL" id="AZFU01000037">
    <property type="protein sequence ID" value="KRM02784.1"/>
    <property type="molecule type" value="Genomic_DNA"/>
</dbReference>
<evidence type="ECO:0000313" key="4">
    <source>
        <dbReference type="EMBL" id="KRM02784.1"/>
    </source>
</evidence>
<feature type="domain" description="DUF1542" evidence="3">
    <location>
        <begin position="2"/>
        <end position="44"/>
    </location>
</feature>